<reference evidence="3" key="1">
    <citation type="submission" date="2016-06" db="UniProtKB">
        <authorList>
            <consortium name="WormBaseParasite"/>
        </authorList>
    </citation>
    <scope>IDENTIFICATION</scope>
</reference>
<sequence>MSEPQALVNQSPCDGFTGYRPGRCGRSVGRRNRKGLGVVVHDSGGGSGGEIGRSGGCAWRIGAVDLAVNSAVMDTKPHLGEDEAIIRLSFGIGDHLCHQHVLLITPPDEDLIQQVPVYRPGRLWECVGAADDGELVSPERQAEADQAIIDALRQTEQTSHDLVPDGKGDSSVASLCLWAAAPEEGVAGTHIIQLTLLRDSGHAKSSNVHLAVKKLLSG</sequence>
<protein>
    <submittedName>
        <fullName evidence="3">Nudix hydrolase domain-containing protein</fullName>
    </submittedName>
</protein>
<keyword evidence="2" id="KW-1185">Reference proteome</keyword>
<dbReference type="AlphaFoldDB" id="A0A183SFM7"/>
<evidence type="ECO:0000313" key="3">
    <source>
        <dbReference type="WBParaSite" id="SSLN_0000312501-mRNA-1"/>
    </source>
</evidence>
<accession>A0A183SFM7</accession>
<proteinExistence type="predicted"/>
<dbReference type="EMBL" id="UYSU01032404">
    <property type="protein sequence ID" value="VDL89410.1"/>
    <property type="molecule type" value="Genomic_DNA"/>
</dbReference>
<reference evidence="1 2" key="2">
    <citation type="submission" date="2018-11" db="EMBL/GenBank/DDBJ databases">
        <authorList>
            <consortium name="Pathogen Informatics"/>
        </authorList>
    </citation>
    <scope>NUCLEOTIDE SEQUENCE [LARGE SCALE GENOMIC DNA]</scope>
    <source>
        <strain evidence="1 2">NST_G2</strain>
    </source>
</reference>
<evidence type="ECO:0000313" key="2">
    <source>
        <dbReference type="Proteomes" id="UP000275846"/>
    </source>
</evidence>
<evidence type="ECO:0000313" key="1">
    <source>
        <dbReference type="EMBL" id="VDL89410.1"/>
    </source>
</evidence>
<dbReference type="WBParaSite" id="SSLN_0000312501-mRNA-1">
    <property type="protein sequence ID" value="SSLN_0000312501-mRNA-1"/>
    <property type="gene ID" value="SSLN_0000312501"/>
</dbReference>
<gene>
    <name evidence="1" type="ORF">SSLN_LOCUS3025</name>
</gene>
<name>A0A183SFM7_SCHSO</name>
<dbReference type="OrthoDB" id="10411943at2759"/>
<organism evidence="3">
    <name type="scientific">Schistocephalus solidus</name>
    <name type="common">Tapeworm</name>
    <dbReference type="NCBI Taxonomy" id="70667"/>
    <lineage>
        <taxon>Eukaryota</taxon>
        <taxon>Metazoa</taxon>
        <taxon>Spiralia</taxon>
        <taxon>Lophotrochozoa</taxon>
        <taxon>Platyhelminthes</taxon>
        <taxon>Cestoda</taxon>
        <taxon>Eucestoda</taxon>
        <taxon>Diphyllobothriidea</taxon>
        <taxon>Diphyllobothriidae</taxon>
        <taxon>Schistocephalus</taxon>
    </lineage>
</organism>
<dbReference type="Proteomes" id="UP000275846">
    <property type="component" value="Unassembled WGS sequence"/>
</dbReference>